<keyword evidence="1" id="KW-0812">Transmembrane</keyword>
<dbReference type="Proteomes" id="UP000320216">
    <property type="component" value="Chromosome"/>
</dbReference>
<feature type="domain" description="DUF4350" evidence="2">
    <location>
        <begin position="55"/>
        <end position="226"/>
    </location>
</feature>
<evidence type="ECO:0000256" key="1">
    <source>
        <dbReference type="SAM" id="Phobius"/>
    </source>
</evidence>
<keyword evidence="4" id="KW-1185">Reference proteome</keyword>
<evidence type="ECO:0000259" key="2">
    <source>
        <dbReference type="Pfam" id="PF14258"/>
    </source>
</evidence>
<evidence type="ECO:0000313" key="4">
    <source>
        <dbReference type="Proteomes" id="UP000320216"/>
    </source>
</evidence>
<dbReference type="InterPro" id="IPR025646">
    <property type="entry name" value="DUF4350"/>
</dbReference>
<organism evidence="3 4">
    <name type="scientific">Humibacter ginsenosidimutans</name>
    <dbReference type="NCBI Taxonomy" id="2599293"/>
    <lineage>
        <taxon>Bacteria</taxon>
        <taxon>Bacillati</taxon>
        <taxon>Actinomycetota</taxon>
        <taxon>Actinomycetes</taxon>
        <taxon>Micrococcales</taxon>
        <taxon>Microbacteriaceae</taxon>
        <taxon>Humibacter</taxon>
    </lineage>
</organism>
<accession>A0A5B8M9Y8</accession>
<reference evidence="3 4" key="1">
    <citation type="submission" date="2019-07" db="EMBL/GenBank/DDBJ databases">
        <title>Full genome sequence of Humibacter sp. WJ7-1.</title>
        <authorList>
            <person name="Im W.-T."/>
        </authorList>
    </citation>
    <scope>NUCLEOTIDE SEQUENCE [LARGE SCALE GENOMIC DNA]</scope>
    <source>
        <strain evidence="3 4">WJ7-1</strain>
    </source>
</reference>
<dbReference type="RefSeq" id="WP_146322469.1">
    <property type="nucleotide sequence ID" value="NZ_CP042305.1"/>
</dbReference>
<protein>
    <submittedName>
        <fullName evidence="3">DUF4350 domain-containing protein</fullName>
    </submittedName>
</protein>
<keyword evidence="1" id="KW-1133">Transmembrane helix</keyword>
<sequence>MTQVTAPALSRTPRQGLRRARGWLVLVAILLVGSGIAVAIQLSLATTSNDPMGASNPGQQGGQALARVLSQHGVEVRTAGTLAQARQEASGRSTTTVLLSDPNGILDTAQLRSVRALGSALVTVDPRFTQLEAIAPGVGLAGRPAAARSSQPACSVPAARLAGTVAGVTNAFRATGDADGCFAVGDAYALAQVRGHGATVTVVGSQLLDNGGIDKAGNAALAIGLLGEHSTLVWYLPSDADAAASGPGSLADITPGWLTPAILLLIAVVVAAAVWSGRRFGPLVVESLPVVVRSTETLEGRARLYRTASARVHALDALRVGALRRMAALCGLPPHASVNQVAAAVTGLTGWQAADVHAVLIDDEPQTDAAVLACADRLAELERDVRAAVRGGAQ</sequence>
<dbReference type="EMBL" id="CP042305">
    <property type="protein sequence ID" value="QDZ16465.1"/>
    <property type="molecule type" value="Genomic_DNA"/>
</dbReference>
<proteinExistence type="predicted"/>
<feature type="transmembrane region" description="Helical" evidence="1">
    <location>
        <begin position="257"/>
        <end position="275"/>
    </location>
</feature>
<gene>
    <name evidence="3" type="ORF">FPZ11_18460</name>
</gene>
<dbReference type="Pfam" id="PF14258">
    <property type="entry name" value="DUF4350"/>
    <property type="match status" value="1"/>
</dbReference>
<keyword evidence="1" id="KW-0472">Membrane</keyword>
<evidence type="ECO:0000313" key="3">
    <source>
        <dbReference type="EMBL" id="QDZ16465.1"/>
    </source>
</evidence>
<dbReference type="OrthoDB" id="5241668at2"/>
<dbReference type="KEGG" id="huw:FPZ11_18460"/>
<feature type="transmembrane region" description="Helical" evidence="1">
    <location>
        <begin position="23"/>
        <end position="44"/>
    </location>
</feature>
<dbReference type="AlphaFoldDB" id="A0A5B8M9Y8"/>
<name>A0A5B8M9Y8_9MICO</name>